<keyword evidence="2" id="KW-1185">Reference proteome</keyword>
<dbReference type="EMBL" id="FNCO01000049">
    <property type="protein sequence ID" value="SDJ56389.1"/>
    <property type="molecule type" value="Genomic_DNA"/>
</dbReference>
<evidence type="ECO:0000313" key="1">
    <source>
        <dbReference type="EMBL" id="SDJ56389.1"/>
    </source>
</evidence>
<dbReference type="STRING" id="89065.SAMN05216605_1492"/>
<dbReference type="RefSeq" id="WP_074759405.1">
    <property type="nucleotide sequence ID" value="NZ_FNCO01000049.1"/>
</dbReference>
<sequence length="225" mass="24320">MAYGFQFTNNSNVVTLDSEFARLVVLDQGSYSPNAENGLRANVNFSRVITSQEPPLVFAKPTVINGQAVISSVLIYGSPGNWTGFGIRTRSVNYAPPTGTWFVGAFVAQDVSDYGMQIFDGSGKLLFDSGNPCAIFTAAYQSWNYAFTQTLDVGVTNFFSSPKPINTVDYMLINNYSMNVVAGSNAGALVGSVWDFTNGTLYATMTSSSNSRTFYLPALFARLVA</sequence>
<dbReference type="AlphaFoldDB" id="A0A1G8URM9"/>
<dbReference type="OrthoDB" id="7007207at2"/>
<reference evidence="2" key="1">
    <citation type="submission" date="2016-10" db="EMBL/GenBank/DDBJ databases">
        <authorList>
            <person name="Varghese N."/>
            <person name="Submissions S."/>
        </authorList>
    </citation>
    <scope>NUCLEOTIDE SEQUENCE [LARGE SCALE GENOMIC DNA]</scope>
    <source>
        <strain evidence="2">ATCC 700689</strain>
    </source>
</reference>
<protein>
    <submittedName>
        <fullName evidence="1">Uncharacterized protein</fullName>
    </submittedName>
</protein>
<accession>A0A1G8URM9</accession>
<evidence type="ECO:0000313" key="2">
    <source>
        <dbReference type="Proteomes" id="UP000182894"/>
    </source>
</evidence>
<organism evidence="1 2">
    <name type="scientific">Pseudomonas abietaniphila</name>
    <dbReference type="NCBI Taxonomy" id="89065"/>
    <lineage>
        <taxon>Bacteria</taxon>
        <taxon>Pseudomonadati</taxon>
        <taxon>Pseudomonadota</taxon>
        <taxon>Gammaproteobacteria</taxon>
        <taxon>Pseudomonadales</taxon>
        <taxon>Pseudomonadaceae</taxon>
        <taxon>Pseudomonas</taxon>
    </lineage>
</organism>
<dbReference type="Proteomes" id="UP000182894">
    <property type="component" value="Unassembled WGS sequence"/>
</dbReference>
<gene>
    <name evidence="1" type="ORF">SAMN05216605_1492</name>
</gene>
<name>A0A1G8URM9_9PSED</name>
<proteinExistence type="predicted"/>